<dbReference type="Gene3D" id="2.40.30.10">
    <property type="entry name" value="Translation factors"/>
    <property type="match status" value="2"/>
</dbReference>
<dbReference type="InterPro" id="IPR053905">
    <property type="entry name" value="EF-G-like_DII"/>
</dbReference>
<dbReference type="HAMAP" id="MF_00100_B">
    <property type="entry name" value="IF_2_B"/>
    <property type="match status" value="1"/>
</dbReference>
<feature type="region of interest" description="Disordered" evidence="9">
    <location>
        <begin position="73"/>
        <end position="102"/>
    </location>
</feature>
<dbReference type="InterPro" id="IPR015760">
    <property type="entry name" value="TIF_IF2"/>
</dbReference>
<evidence type="ECO:0000256" key="4">
    <source>
        <dbReference type="ARBA" id="ARBA00022741"/>
    </source>
</evidence>
<protein>
    <recommendedName>
        <fullName evidence="2 7">Translation initiation factor IF-2</fullName>
    </recommendedName>
</protein>
<dbReference type="InterPro" id="IPR023115">
    <property type="entry name" value="TIF_IF2_dom3"/>
</dbReference>
<keyword evidence="7" id="KW-0963">Cytoplasm</keyword>
<evidence type="ECO:0000256" key="7">
    <source>
        <dbReference type="HAMAP-Rule" id="MF_00100"/>
    </source>
</evidence>
<evidence type="ECO:0000256" key="2">
    <source>
        <dbReference type="ARBA" id="ARBA00020675"/>
    </source>
</evidence>
<organism evidence="11 12">
    <name type="scientific">Chloracidobacterium sp. N</name>
    <dbReference type="NCBI Taxonomy" id="2821540"/>
    <lineage>
        <taxon>Bacteria</taxon>
        <taxon>Pseudomonadati</taxon>
        <taxon>Acidobacteriota</taxon>
        <taxon>Terriglobia</taxon>
        <taxon>Terriglobales</taxon>
        <taxon>Acidobacteriaceae</taxon>
        <taxon>Chloracidobacterium</taxon>
        <taxon>Chloracidobacterium aggregatum</taxon>
    </lineage>
</organism>
<dbReference type="InterPro" id="IPR005225">
    <property type="entry name" value="Small_GTP-bd"/>
</dbReference>
<dbReference type="Pfam" id="PF04760">
    <property type="entry name" value="IF2_N"/>
    <property type="match status" value="2"/>
</dbReference>
<feature type="region of interest" description="Disordered" evidence="9">
    <location>
        <begin position="121"/>
        <end position="349"/>
    </location>
</feature>
<dbReference type="SUPFAM" id="SSF52540">
    <property type="entry name" value="P-loop containing nucleoside triphosphate hydrolases"/>
    <property type="match status" value="1"/>
</dbReference>
<dbReference type="Proteomes" id="UP000677668">
    <property type="component" value="Chromosome 1"/>
</dbReference>
<dbReference type="EMBL" id="CP072642">
    <property type="protein sequence ID" value="QUV94431.1"/>
    <property type="molecule type" value="Genomic_DNA"/>
</dbReference>
<evidence type="ECO:0000313" key="12">
    <source>
        <dbReference type="Proteomes" id="UP000677668"/>
    </source>
</evidence>
<dbReference type="Pfam" id="PF11987">
    <property type="entry name" value="IF-2"/>
    <property type="match status" value="1"/>
</dbReference>
<dbReference type="InterPro" id="IPR036925">
    <property type="entry name" value="TIF_IF2_dom3_sf"/>
</dbReference>
<feature type="compositionally biased region" description="Basic and acidic residues" evidence="9">
    <location>
        <begin position="266"/>
        <end position="277"/>
    </location>
</feature>
<dbReference type="InterPro" id="IPR006847">
    <property type="entry name" value="IF2_N"/>
</dbReference>
<dbReference type="InterPro" id="IPR009000">
    <property type="entry name" value="Transl_B-barrel_sf"/>
</dbReference>
<dbReference type="PANTHER" id="PTHR43381:SF5">
    <property type="entry name" value="TR-TYPE G DOMAIN-CONTAINING PROTEIN"/>
    <property type="match status" value="1"/>
</dbReference>
<feature type="compositionally biased region" description="Basic and acidic residues" evidence="9">
    <location>
        <begin position="322"/>
        <end position="341"/>
    </location>
</feature>
<evidence type="ECO:0000256" key="8">
    <source>
        <dbReference type="RuleBase" id="RU000644"/>
    </source>
</evidence>
<comment type="function">
    <text evidence="7 8">One of the essential components for the initiation of protein synthesis. Protects formylmethionyl-tRNA from spontaneous hydrolysis and promotes its binding to the 30S ribosomal subunits. Also involved in the hydrolysis of GTP during the formation of the 70S ribosomal complex.</text>
</comment>
<comment type="caution">
    <text evidence="7">Lacks conserved residue(s) required for the propagation of feature annotation.</text>
</comment>
<dbReference type="SUPFAM" id="SSF52156">
    <property type="entry name" value="Initiation factor IF2/eIF5b, domain 3"/>
    <property type="match status" value="1"/>
</dbReference>
<keyword evidence="3 7" id="KW-0396">Initiation factor</keyword>
<keyword evidence="6 7" id="KW-0342">GTP-binding</keyword>
<keyword evidence="12" id="KW-1185">Reference proteome</keyword>
<accession>A0ABX8B4J1</accession>
<dbReference type="InterPro" id="IPR000795">
    <property type="entry name" value="T_Tr_GTP-bd_dom"/>
</dbReference>
<dbReference type="NCBIfam" id="TIGR00231">
    <property type="entry name" value="small_GTP"/>
    <property type="match status" value="1"/>
</dbReference>
<dbReference type="Gene3D" id="1.10.10.2480">
    <property type="match status" value="1"/>
</dbReference>
<comment type="similarity">
    <text evidence="1 7 8">Belongs to the TRAFAC class translation factor GTPase superfamily. Classic translation factor GTPase family. IF-2 subfamily.</text>
</comment>
<dbReference type="CDD" id="cd01887">
    <property type="entry name" value="IF2_eIF5B"/>
    <property type="match status" value="1"/>
</dbReference>
<name>A0ABX8B4J1_9BACT</name>
<evidence type="ECO:0000259" key="10">
    <source>
        <dbReference type="PROSITE" id="PS51722"/>
    </source>
</evidence>
<dbReference type="InterPro" id="IPR027417">
    <property type="entry name" value="P-loop_NTPase"/>
</dbReference>
<dbReference type="InterPro" id="IPR000178">
    <property type="entry name" value="TF_IF2_bacterial-like"/>
</dbReference>
<evidence type="ECO:0000256" key="9">
    <source>
        <dbReference type="SAM" id="MobiDB-lite"/>
    </source>
</evidence>
<evidence type="ECO:0000313" key="11">
    <source>
        <dbReference type="EMBL" id="QUV94431.1"/>
    </source>
</evidence>
<dbReference type="SUPFAM" id="SSF50447">
    <property type="entry name" value="Translation proteins"/>
    <property type="match status" value="2"/>
</dbReference>
<dbReference type="CDD" id="cd03692">
    <property type="entry name" value="mtIF2_IVc"/>
    <property type="match status" value="1"/>
</dbReference>
<gene>
    <name evidence="7 11" type="primary">infB</name>
    <name evidence="11" type="ORF">J8C05_03005</name>
</gene>
<feature type="domain" description="Tr-type G" evidence="10">
    <location>
        <begin position="442"/>
        <end position="621"/>
    </location>
</feature>
<evidence type="ECO:0000256" key="5">
    <source>
        <dbReference type="ARBA" id="ARBA00022917"/>
    </source>
</evidence>
<feature type="compositionally biased region" description="Low complexity" evidence="9">
    <location>
        <begin position="124"/>
        <end position="139"/>
    </location>
</feature>
<dbReference type="NCBIfam" id="TIGR00487">
    <property type="entry name" value="IF-2"/>
    <property type="match status" value="1"/>
</dbReference>
<comment type="subcellular location">
    <subcellularLocation>
        <location evidence="7">Cytoplasm</location>
    </subcellularLocation>
</comment>
<evidence type="ECO:0000256" key="6">
    <source>
        <dbReference type="ARBA" id="ARBA00023134"/>
    </source>
</evidence>
<sequence>MTTKIRIYELAKELKVDSKRIIEDLQRIGVSGGYVPSSSIDQAVANRIRERYNPNRASTDTPLQPTRKLVKLPSGTILPNVPPPSVPTTEPTSPTLSQPATGATSVRLIKHGPEAGLPMESQAREAASAASPAKSLSVSPVKTPASESTLRVVTLSPPPAEPKPVGDMAPGETPPAATKTAEMKATGPKPAPTTSITTIAVAAPSAPVQPPNGGSTAAKPVPPAIPNQPVIRHFTVPTSRQVPPPRLPAAEHPAHAERTGGPPRSLEARPDSRDSRVARPPINRTPTTVDITAPPTTRTTYVPPSPAQDRARGGRGRRGPKGRTEPLRGRDFEKSLNRPDRFTAPPPKLKPVFTELKPVTVVEGTTLKELAEKIDVKPKDIVAILLTKGIMATINQTLSEEAMREVAREFGYEVTVRSLEEIINDQQDTLAIETDALDDIEPRAPVVAVMGHVDHGKTSLLDAIRNTRVAAGEAGGITQHIGAYSVEVPDPDNREKLRRIVFLDTPGHEAFTMMRARGAKGADVAVIVVAADDGVMPQTIEAIDHARAAKVPIVVAINKIDKPQANVERVKKELSDIGLICEEWGGDTVMVEISAKHRRNLDALLEMILLTSDILDLKAPTKRLASGVVLEARLDKGRGPVASVLVQQGTLKVGDPFIVGLHFGRVRALIDDRGRSVTEAGPSVPVEVLGLEGVPKAGDLFQVVDDAARAQELANYRQSKARMAQLMSSAARGLEDMYQQMKSGQLKELLVILKADVQGSVEALRETLQKLSSEKVSIRVIRADVGAITESDVMLASASNDMSHVCIIIGFNVRPAPRVAELAKQERVDIRLHSVIYKVEEEVRKAMIGMLDPLTKEVELGRAEVRKVVKVPKVGNVAGCFVLEGLVKRAAKARLVRDSVVVYEGEIASLRRFKDDVAEVKSGFECGIGLDRFSDIKEGDIIECYTVEKYAAMEL</sequence>
<dbReference type="GO" id="GO:0003743">
    <property type="term" value="F:translation initiation factor activity"/>
    <property type="evidence" value="ECO:0007669"/>
    <property type="project" value="UniProtKB-KW"/>
</dbReference>
<feature type="binding site" evidence="7">
    <location>
        <begin position="504"/>
        <end position="508"/>
    </location>
    <ligand>
        <name>GTP</name>
        <dbReference type="ChEBI" id="CHEBI:37565"/>
    </ligand>
</feature>
<dbReference type="PANTHER" id="PTHR43381">
    <property type="entry name" value="TRANSLATION INITIATION FACTOR IF-2-RELATED"/>
    <property type="match status" value="1"/>
</dbReference>
<dbReference type="Gene3D" id="3.40.50.300">
    <property type="entry name" value="P-loop containing nucleotide triphosphate hydrolases"/>
    <property type="match status" value="1"/>
</dbReference>
<evidence type="ECO:0000256" key="3">
    <source>
        <dbReference type="ARBA" id="ARBA00022540"/>
    </source>
</evidence>
<dbReference type="PRINTS" id="PR00315">
    <property type="entry name" value="ELONGATNFCT"/>
</dbReference>
<dbReference type="PROSITE" id="PS01176">
    <property type="entry name" value="IF2"/>
    <property type="match status" value="1"/>
</dbReference>
<keyword evidence="5 7" id="KW-0648">Protein biosynthesis</keyword>
<dbReference type="PROSITE" id="PS51722">
    <property type="entry name" value="G_TR_2"/>
    <property type="match status" value="1"/>
</dbReference>
<dbReference type="Pfam" id="PF22042">
    <property type="entry name" value="EF-G_D2"/>
    <property type="match status" value="1"/>
</dbReference>
<dbReference type="RefSeq" id="WP_211422725.1">
    <property type="nucleotide sequence ID" value="NZ_CP072642.1"/>
</dbReference>
<dbReference type="InterPro" id="IPR044145">
    <property type="entry name" value="IF2_II"/>
</dbReference>
<dbReference type="Pfam" id="PF00009">
    <property type="entry name" value="GTP_EFTU"/>
    <property type="match status" value="1"/>
</dbReference>
<reference evidence="11 12" key="1">
    <citation type="submission" date="2021-03" db="EMBL/GenBank/DDBJ databases">
        <title>Genomic and phenotypic characterization of Chloracidobacterium isolates provides evidence for multiple species.</title>
        <authorList>
            <person name="Saini M.K."/>
            <person name="Costas A.M.G."/>
            <person name="Tank M."/>
            <person name="Bryant D.A."/>
        </authorList>
    </citation>
    <scope>NUCLEOTIDE SEQUENCE [LARGE SCALE GENOMIC DNA]</scope>
    <source>
        <strain evidence="11 12">N</strain>
    </source>
</reference>
<dbReference type="CDD" id="cd03702">
    <property type="entry name" value="IF2_mtIF2_II"/>
    <property type="match status" value="1"/>
</dbReference>
<dbReference type="Gene3D" id="3.40.50.10050">
    <property type="entry name" value="Translation initiation factor IF- 2, domain 3"/>
    <property type="match status" value="1"/>
</dbReference>
<feature type="binding site" evidence="7">
    <location>
        <begin position="558"/>
        <end position="561"/>
    </location>
    <ligand>
        <name>GTP</name>
        <dbReference type="ChEBI" id="CHEBI:37565"/>
    </ligand>
</feature>
<feature type="compositionally biased region" description="Polar residues" evidence="9">
    <location>
        <begin position="284"/>
        <end position="302"/>
    </location>
</feature>
<evidence type="ECO:0000256" key="1">
    <source>
        <dbReference type="ARBA" id="ARBA00007733"/>
    </source>
</evidence>
<proteinExistence type="inferred from homology"/>
<keyword evidence="4 7" id="KW-0547">Nucleotide-binding</keyword>
<feature type="binding site" evidence="7">
    <location>
        <begin position="451"/>
        <end position="458"/>
    </location>
    <ligand>
        <name>GTP</name>
        <dbReference type="ChEBI" id="CHEBI:37565"/>
    </ligand>
</feature>